<organism evidence="7 8">
    <name type="scientific">Chitinophaga nivalis</name>
    <dbReference type="NCBI Taxonomy" id="2991709"/>
    <lineage>
        <taxon>Bacteria</taxon>
        <taxon>Pseudomonadati</taxon>
        <taxon>Bacteroidota</taxon>
        <taxon>Chitinophagia</taxon>
        <taxon>Chitinophagales</taxon>
        <taxon>Chitinophagaceae</taxon>
        <taxon>Chitinophaga</taxon>
    </lineage>
</organism>
<keyword evidence="3" id="KW-0210">Decarboxylase</keyword>
<comment type="similarity">
    <text evidence="2 6">Belongs to the group II decarboxylase family.</text>
</comment>
<keyword evidence="4 6" id="KW-0663">Pyridoxal phosphate</keyword>
<dbReference type="SUPFAM" id="SSF53383">
    <property type="entry name" value="PLP-dependent transferases"/>
    <property type="match status" value="1"/>
</dbReference>
<proteinExistence type="inferred from homology"/>
<dbReference type="GO" id="GO:0008483">
    <property type="term" value="F:transaminase activity"/>
    <property type="evidence" value="ECO:0007669"/>
    <property type="project" value="UniProtKB-KW"/>
</dbReference>
<dbReference type="Gene3D" id="3.40.640.10">
    <property type="entry name" value="Type I PLP-dependent aspartate aminotransferase-like (Major domain)"/>
    <property type="match status" value="1"/>
</dbReference>
<keyword evidence="7" id="KW-0032">Aminotransferase</keyword>
<evidence type="ECO:0000256" key="5">
    <source>
        <dbReference type="ARBA" id="ARBA00023239"/>
    </source>
</evidence>
<name>A0ABT3ILB9_9BACT</name>
<dbReference type="EMBL" id="JAPDNS010000001">
    <property type="protein sequence ID" value="MCW3484539.1"/>
    <property type="molecule type" value="Genomic_DNA"/>
</dbReference>
<dbReference type="InterPro" id="IPR002129">
    <property type="entry name" value="PyrdxlP-dep_de-COase"/>
</dbReference>
<gene>
    <name evidence="7" type="ORF">OL497_11580</name>
</gene>
<dbReference type="CDD" id="cd06450">
    <property type="entry name" value="DOPA_deC_like"/>
    <property type="match status" value="1"/>
</dbReference>
<evidence type="ECO:0000256" key="2">
    <source>
        <dbReference type="ARBA" id="ARBA00009533"/>
    </source>
</evidence>
<comment type="cofactor">
    <cofactor evidence="1 6">
        <name>pyridoxal 5'-phosphate</name>
        <dbReference type="ChEBI" id="CHEBI:597326"/>
    </cofactor>
</comment>
<protein>
    <submittedName>
        <fullName evidence="7">Aspartate aminotransferase family protein</fullName>
    </submittedName>
</protein>
<keyword evidence="5 6" id="KW-0456">Lyase</keyword>
<reference evidence="7 8" key="1">
    <citation type="submission" date="2022-10" db="EMBL/GenBank/DDBJ databases">
        <title>Chitinophaga nivalis PC15 sp. nov., isolated from Pyeongchang county, South Korea.</title>
        <authorList>
            <person name="Trinh H.N."/>
        </authorList>
    </citation>
    <scope>NUCLEOTIDE SEQUENCE [LARGE SCALE GENOMIC DNA]</scope>
    <source>
        <strain evidence="7 8">PC14</strain>
    </source>
</reference>
<comment type="caution">
    <text evidence="7">The sequence shown here is derived from an EMBL/GenBank/DDBJ whole genome shotgun (WGS) entry which is preliminary data.</text>
</comment>
<accession>A0ABT3ILB9</accession>
<dbReference type="InterPro" id="IPR015424">
    <property type="entry name" value="PyrdxlP-dep_Trfase"/>
</dbReference>
<dbReference type="Proteomes" id="UP001207742">
    <property type="component" value="Unassembled WGS sequence"/>
</dbReference>
<evidence type="ECO:0000256" key="1">
    <source>
        <dbReference type="ARBA" id="ARBA00001933"/>
    </source>
</evidence>
<evidence type="ECO:0000256" key="6">
    <source>
        <dbReference type="RuleBase" id="RU000382"/>
    </source>
</evidence>
<keyword evidence="7" id="KW-0808">Transferase</keyword>
<dbReference type="Pfam" id="PF00282">
    <property type="entry name" value="Pyridoxal_deC"/>
    <property type="match status" value="1"/>
</dbReference>
<evidence type="ECO:0000313" key="8">
    <source>
        <dbReference type="Proteomes" id="UP001207742"/>
    </source>
</evidence>
<evidence type="ECO:0000313" key="7">
    <source>
        <dbReference type="EMBL" id="MCW3484539.1"/>
    </source>
</evidence>
<dbReference type="Gene3D" id="1.20.1650.10">
    <property type="entry name" value="PLP-dependent transferases"/>
    <property type="match status" value="1"/>
</dbReference>
<evidence type="ECO:0000256" key="4">
    <source>
        <dbReference type="ARBA" id="ARBA00022898"/>
    </source>
</evidence>
<dbReference type="PANTHER" id="PTHR45677:SF8">
    <property type="entry name" value="CYSTEINE SULFINIC ACID DECARBOXYLASE"/>
    <property type="match status" value="1"/>
</dbReference>
<dbReference type="PANTHER" id="PTHR45677">
    <property type="entry name" value="GLUTAMATE DECARBOXYLASE-RELATED"/>
    <property type="match status" value="1"/>
</dbReference>
<sequence length="508" mass="56501">MQLHISQPTPVTAPYKDIFREETTGEYLSAIQLASESVARFLGNNKKPFSGVTPADLKPFFSTVDLNTPLADYQSLLQEVETIYSDHAIAFHLPQYIAHLNCPVVIPAIAAEVLISAINSSLDTWDQSAGGTLIEQKLIEWTCREIGFGPDADGIFTSGGTQSNLMALLLARDHYAVHHLHHNIKKDGLPAEATRFRIFTSEISHFSIQKNASLLGLGEQAVVKVRSDQFRMDMHALEDAIRLELQKGNIPIAIVATAGNTDFGNIDSLETAGRLAAQYKLWFHVDAAYGCGLLLSNQYRHLLNGIELADSVTTDYHKSFFQPVSSSSFLVKNKATLGLLKYHADYLNPKEQEEDGLPNQVSKSLQTTRRFDALKLWFTMRLMGKQQLGEYFDTLINTTAAVATILEEDPDFELLNYSDISALVFRYNPESNFQTSACSMNQHIRKAMLEQGEALVAGTKVQGAYYLKFTILNPLTTTDHVLGVMDIIRQHGEAWLQTQPVVLENACD</sequence>
<dbReference type="RefSeq" id="WP_264730239.1">
    <property type="nucleotide sequence ID" value="NZ_JAPDNR010000001.1"/>
</dbReference>
<dbReference type="Gene3D" id="3.90.1150.10">
    <property type="entry name" value="Aspartate Aminotransferase, domain 1"/>
    <property type="match status" value="1"/>
</dbReference>
<dbReference type="InterPro" id="IPR015421">
    <property type="entry name" value="PyrdxlP-dep_Trfase_major"/>
</dbReference>
<keyword evidence="8" id="KW-1185">Reference proteome</keyword>
<dbReference type="InterPro" id="IPR015422">
    <property type="entry name" value="PyrdxlP-dep_Trfase_small"/>
</dbReference>
<evidence type="ECO:0000256" key="3">
    <source>
        <dbReference type="ARBA" id="ARBA00022793"/>
    </source>
</evidence>